<keyword evidence="3" id="KW-1185">Reference proteome</keyword>
<dbReference type="SMART" id="SM00148">
    <property type="entry name" value="PLCXc"/>
    <property type="match status" value="1"/>
</dbReference>
<dbReference type="EMBL" id="GL377653">
    <property type="protein sequence ID" value="EFJ10495.1"/>
    <property type="molecule type" value="Genomic_DNA"/>
</dbReference>
<name>D8SYQ2_SELML</name>
<dbReference type="AlphaFoldDB" id="D8SYQ2"/>
<evidence type="ECO:0000313" key="2">
    <source>
        <dbReference type="EMBL" id="EFJ10495.1"/>
    </source>
</evidence>
<gene>
    <name evidence="2" type="ORF">SELMODRAFT_447350</name>
</gene>
<dbReference type="Gene3D" id="3.20.20.190">
    <property type="entry name" value="Phosphatidylinositol (PI) phosphodiesterase"/>
    <property type="match status" value="1"/>
</dbReference>
<feature type="domain" description="Phosphatidylinositol-specific phospholipase C X" evidence="1">
    <location>
        <begin position="59"/>
        <end position="184"/>
    </location>
</feature>
<dbReference type="PROSITE" id="PS50007">
    <property type="entry name" value="PIPLC_X_DOMAIN"/>
    <property type="match status" value="1"/>
</dbReference>
<dbReference type="PANTHER" id="PTHR13593:SF113">
    <property type="entry name" value="SI:DKEY-266F7.9"/>
    <property type="match status" value="1"/>
</dbReference>
<dbReference type="InterPro" id="IPR017946">
    <property type="entry name" value="PLC-like_Pdiesterase_TIM-brl"/>
</dbReference>
<dbReference type="Gramene" id="EFJ10495">
    <property type="protein sequence ID" value="EFJ10495"/>
    <property type="gene ID" value="SELMODRAFT_447350"/>
</dbReference>
<dbReference type="OMA" id="GHEDPPD"/>
<dbReference type="FunCoup" id="D8SYQ2">
    <property type="interactions" value="209"/>
</dbReference>
<dbReference type="eggNOG" id="KOG4306">
    <property type="taxonomic scope" value="Eukaryota"/>
</dbReference>
<dbReference type="Proteomes" id="UP000001514">
    <property type="component" value="Unassembled WGS sequence"/>
</dbReference>
<organism evidence="3">
    <name type="scientific">Selaginella moellendorffii</name>
    <name type="common">Spikemoss</name>
    <dbReference type="NCBI Taxonomy" id="88036"/>
    <lineage>
        <taxon>Eukaryota</taxon>
        <taxon>Viridiplantae</taxon>
        <taxon>Streptophyta</taxon>
        <taxon>Embryophyta</taxon>
        <taxon>Tracheophyta</taxon>
        <taxon>Lycopodiopsida</taxon>
        <taxon>Selaginellales</taxon>
        <taxon>Selaginellaceae</taxon>
        <taxon>Selaginella</taxon>
    </lineage>
</organism>
<dbReference type="GO" id="GO:0008081">
    <property type="term" value="F:phosphoric diester hydrolase activity"/>
    <property type="evidence" value="ECO:0000318"/>
    <property type="project" value="GO_Central"/>
</dbReference>
<reference evidence="2 3" key="1">
    <citation type="journal article" date="2011" name="Science">
        <title>The Selaginella genome identifies genetic changes associated with the evolution of vascular plants.</title>
        <authorList>
            <person name="Banks J.A."/>
            <person name="Nishiyama T."/>
            <person name="Hasebe M."/>
            <person name="Bowman J.L."/>
            <person name="Gribskov M."/>
            <person name="dePamphilis C."/>
            <person name="Albert V.A."/>
            <person name="Aono N."/>
            <person name="Aoyama T."/>
            <person name="Ambrose B.A."/>
            <person name="Ashton N.W."/>
            <person name="Axtell M.J."/>
            <person name="Barker E."/>
            <person name="Barker M.S."/>
            <person name="Bennetzen J.L."/>
            <person name="Bonawitz N.D."/>
            <person name="Chapple C."/>
            <person name="Cheng C."/>
            <person name="Correa L.G."/>
            <person name="Dacre M."/>
            <person name="DeBarry J."/>
            <person name="Dreyer I."/>
            <person name="Elias M."/>
            <person name="Engstrom E.M."/>
            <person name="Estelle M."/>
            <person name="Feng L."/>
            <person name="Finet C."/>
            <person name="Floyd S.K."/>
            <person name="Frommer W.B."/>
            <person name="Fujita T."/>
            <person name="Gramzow L."/>
            <person name="Gutensohn M."/>
            <person name="Harholt J."/>
            <person name="Hattori M."/>
            <person name="Heyl A."/>
            <person name="Hirai T."/>
            <person name="Hiwatashi Y."/>
            <person name="Ishikawa M."/>
            <person name="Iwata M."/>
            <person name="Karol K.G."/>
            <person name="Koehler B."/>
            <person name="Kolukisaoglu U."/>
            <person name="Kubo M."/>
            <person name="Kurata T."/>
            <person name="Lalonde S."/>
            <person name="Li K."/>
            <person name="Li Y."/>
            <person name="Litt A."/>
            <person name="Lyons E."/>
            <person name="Manning G."/>
            <person name="Maruyama T."/>
            <person name="Michael T.P."/>
            <person name="Mikami K."/>
            <person name="Miyazaki S."/>
            <person name="Morinaga S."/>
            <person name="Murata T."/>
            <person name="Mueller-Roeber B."/>
            <person name="Nelson D.R."/>
            <person name="Obara M."/>
            <person name="Oguri Y."/>
            <person name="Olmstead R.G."/>
            <person name="Onodera N."/>
            <person name="Petersen B.L."/>
            <person name="Pils B."/>
            <person name="Prigge M."/>
            <person name="Rensing S.A."/>
            <person name="Riano-Pachon D.M."/>
            <person name="Roberts A.W."/>
            <person name="Sato Y."/>
            <person name="Scheller H.V."/>
            <person name="Schulz B."/>
            <person name="Schulz C."/>
            <person name="Shakirov E.V."/>
            <person name="Shibagaki N."/>
            <person name="Shinohara N."/>
            <person name="Shippen D.E."/>
            <person name="Soerensen I."/>
            <person name="Sotooka R."/>
            <person name="Sugimoto N."/>
            <person name="Sugita M."/>
            <person name="Sumikawa N."/>
            <person name="Tanurdzic M."/>
            <person name="Theissen G."/>
            <person name="Ulvskov P."/>
            <person name="Wakazuki S."/>
            <person name="Weng J.K."/>
            <person name="Willats W.W."/>
            <person name="Wipf D."/>
            <person name="Wolf P.G."/>
            <person name="Yang L."/>
            <person name="Zimmer A.D."/>
            <person name="Zhu Q."/>
            <person name="Mitros T."/>
            <person name="Hellsten U."/>
            <person name="Loque D."/>
            <person name="Otillar R."/>
            <person name="Salamov A."/>
            <person name="Schmutz J."/>
            <person name="Shapiro H."/>
            <person name="Lindquist E."/>
            <person name="Lucas S."/>
            <person name="Rokhsar D."/>
            <person name="Grigoriev I.V."/>
        </authorList>
    </citation>
    <scope>NUCLEOTIDE SEQUENCE [LARGE SCALE GENOMIC DNA]</scope>
</reference>
<dbReference type="InterPro" id="IPR000909">
    <property type="entry name" value="PLipase_C_PInositol-sp_X_dom"/>
</dbReference>
<dbReference type="PANTHER" id="PTHR13593">
    <property type="match status" value="1"/>
</dbReference>
<accession>D8SYQ2</accession>
<protein>
    <recommendedName>
        <fullName evidence="1">Phosphatidylinositol-specific phospholipase C X domain-containing protein</fullName>
    </recommendedName>
</protein>
<proteinExistence type="predicted"/>
<sequence length="317" mass="35767">MGARISSEKAAIAEAKELTELEKKEGTEFPGSDYRSDNHKEWMSTLELGRIKVRDVLWPGTHDSATDKIGIYGVSRPFAQCQSLSIYKQLCQGVRVFDIRVESTGRVCHGILKSYKADTVIASLKKFLSETKSEVVILEVRTEFGYDDPPEYDKWLVDQIGADNLVTHDANVFDKTLEEILPKRVICIWKPRKTAAPSPGSLLFSSAFLKDNWTDTDLPLAKFNANMKHLGEHPANKDRKYFYRVENTCTPQVTSAILCVYPVTNRIRPRARLFISQAYKKGLGDHLQILSQDFVDDDDLIDACIGVTKSRQSSSKI</sequence>
<evidence type="ECO:0000259" key="1">
    <source>
        <dbReference type="SMART" id="SM00148"/>
    </source>
</evidence>
<dbReference type="SUPFAM" id="SSF51695">
    <property type="entry name" value="PLC-like phosphodiesterases"/>
    <property type="match status" value="1"/>
</dbReference>
<dbReference type="KEGG" id="smo:SELMODRAFT_447350"/>
<dbReference type="Pfam" id="PF00388">
    <property type="entry name" value="PI-PLC-X"/>
    <property type="match status" value="1"/>
</dbReference>
<dbReference type="GO" id="GO:0006629">
    <property type="term" value="P:lipid metabolic process"/>
    <property type="evidence" value="ECO:0007669"/>
    <property type="project" value="InterPro"/>
</dbReference>
<evidence type="ECO:0000313" key="3">
    <source>
        <dbReference type="Proteomes" id="UP000001514"/>
    </source>
</evidence>
<dbReference type="HOGENOM" id="CLU_063327_0_0_1"/>
<dbReference type="InterPro" id="IPR051057">
    <property type="entry name" value="PI-PLC_domain"/>
</dbReference>
<dbReference type="STRING" id="88036.D8SYQ2"/>
<dbReference type="InParanoid" id="D8SYQ2"/>